<evidence type="ECO:0000313" key="5">
    <source>
        <dbReference type="EMBL" id="SJZ35710.1"/>
    </source>
</evidence>
<evidence type="ECO:0000313" key="6">
    <source>
        <dbReference type="Proteomes" id="UP000191153"/>
    </source>
</evidence>
<feature type="repeat" description="TPR" evidence="2">
    <location>
        <begin position="865"/>
        <end position="898"/>
    </location>
</feature>
<dbReference type="SMART" id="SM00028">
    <property type="entry name" value="TPR"/>
    <property type="match status" value="9"/>
</dbReference>
<dbReference type="InterPro" id="IPR039565">
    <property type="entry name" value="BamD-like"/>
</dbReference>
<dbReference type="STRING" id="180163.SAMN02745174_00213"/>
<keyword evidence="6" id="KW-1185">Reference proteome</keyword>
<feature type="signal peptide" evidence="3">
    <location>
        <begin position="1"/>
        <end position="19"/>
    </location>
</feature>
<dbReference type="Pfam" id="PF13181">
    <property type="entry name" value="TPR_8"/>
    <property type="match status" value="2"/>
</dbReference>
<dbReference type="Proteomes" id="UP000191153">
    <property type="component" value="Unassembled WGS sequence"/>
</dbReference>
<sequence length="947" mass="111411">MKKIVIFIGAVLLSSQLMASQKEDLNFLEQLYKQGKYNIAIDESQNFINKYPDSKYNKNIIIRLGKTYYFEGDYKNSIKFLQLALTKDPSDDEKNDINLYLMRDYAGLNDYKTAYEKLNLIEKDSDYYQKALLDLGNHYLDTGKYVEAQDELIKLVKLDPKGKYYKDGVISLALSSYNNSQYVKTIVYLDTYYKGDSKDRNYPLANYLYGSSYYKINEPLKAKGYFKKVIDLYGNSTYGKKARLTMIELDLKDKNVQLAQEGLEKLKGTNEEGEAFKLFGDYYVVEKDYNKALSYYGKIIKSNRSDINYGYAFALYKLGREKESLTYFNKLKGTKFYKQSVYYIFAIYYKDKNYKWVVNNRNLINNFDYDKEDIITLRTIIGNSALETKNYKIARVNYLKVYGLKGNKENLYRVIIGEAKAGSLEDMEKAYKDYYTKYLDDTTNKKNIYLVVGERYYNEKELPKAEALYKSYIEKDRDTTVLSNLISVLLDEKKYDEVITLLNSMDVSNENIYLKGIASMGMGKYEEAEKYFQELNEKTDLSNGLKEKVAFNEIKNYFLWDKYNKVIELGEKYIGSENTYELPEIVDRVALSYFRLDKMDLAREYFGKLKLIESYEDYAQFQMGETYYNDKDYLKAAEEYKKVAENGITPEYKEKGFYWEVNSIYNTGKYGEYTEKAKEFLKLYPNSQFKDNILILNGEVLAREGSIESQIKNYEDLYSNTQNPLMKEDALIKIIQLNDKNNSYDKGLEWVDKLSNKEQQEYFKSKFYMGKGETEKALESYGNLLSSNEYKDYALISLGNYWYGQNNLQKAKEYYGEISNLDTSEYKDLAAYQLANIYEKEGDYALAARNYVKVYVMYPQSKYTLESEIKAGENYEKINRYKEALDQYKEAYKKNNKSYEKFLLEKMIFLNLKIENKEEAKVYYEKLVKLDEKSSEKYKEFIIGGTN</sequence>
<evidence type="ECO:0000256" key="2">
    <source>
        <dbReference type="PROSITE-ProRule" id="PRU00339"/>
    </source>
</evidence>
<feature type="repeat" description="TPR" evidence="2">
    <location>
        <begin position="129"/>
        <end position="162"/>
    </location>
</feature>
<feature type="chain" id="PRO_5012074889" evidence="3">
    <location>
        <begin position="20"/>
        <end position="947"/>
    </location>
</feature>
<dbReference type="PANTHER" id="PTHR12558">
    <property type="entry name" value="CELL DIVISION CYCLE 16,23,27"/>
    <property type="match status" value="1"/>
</dbReference>
<dbReference type="RefSeq" id="WP_078692760.1">
    <property type="nucleotide sequence ID" value="NZ_FUWX01000004.1"/>
</dbReference>
<dbReference type="SUPFAM" id="SSF48452">
    <property type="entry name" value="TPR-like"/>
    <property type="match status" value="5"/>
</dbReference>
<feature type="repeat" description="TPR" evidence="2">
    <location>
        <begin position="273"/>
        <end position="306"/>
    </location>
</feature>
<dbReference type="Gene3D" id="1.25.40.10">
    <property type="entry name" value="Tetratricopeptide repeat domain"/>
    <property type="match status" value="7"/>
</dbReference>
<dbReference type="PROSITE" id="PS50005">
    <property type="entry name" value="TPR"/>
    <property type="match status" value="4"/>
</dbReference>
<dbReference type="InterPro" id="IPR019734">
    <property type="entry name" value="TPR_rpt"/>
</dbReference>
<feature type="repeat" description="TPR" evidence="2">
    <location>
        <begin position="58"/>
        <end position="91"/>
    </location>
</feature>
<dbReference type="EMBL" id="FUWX01000004">
    <property type="protein sequence ID" value="SJZ35710.1"/>
    <property type="molecule type" value="Genomic_DNA"/>
</dbReference>
<gene>
    <name evidence="5" type="ORF">SAMN02745174_00213</name>
</gene>
<feature type="domain" description="Outer membrane lipoprotein BamD-like" evidence="4">
    <location>
        <begin position="128"/>
        <end position="249"/>
    </location>
</feature>
<reference evidence="5 6" key="1">
    <citation type="submission" date="2017-02" db="EMBL/GenBank/DDBJ databases">
        <authorList>
            <person name="Peterson S.W."/>
        </authorList>
    </citation>
    <scope>NUCLEOTIDE SEQUENCE [LARGE SCALE GENOMIC DNA]</scope>
    <source>
        <strain evidence="5 6">ATCC 700028</strain>
    </source>
</reference>
<dbReference type="Pfam" id="PF13525">
    <property type="entry name" value="YfiO"/>
    <property type="match status" value="1"/>
</dbReference>
<evidence type="ECO:0000256" key="1">
    <source>
        <dbReference type="ARBA" id="ARBA00022729"/>
    </source>
</evidence>
<dbReference type="AlphaFoldDB" id="A0A1T4JZV8"/>
<accession>A0A1T4JZV8</accession>
<keyword evidence="1 3" id="KW-0732">Signal</keyword>
<evidence type="ECO:0000256" key="3">
    <source>
        <dbReference type="SAM" id="SignalP"/>
    </source>
</evidence>
<protein>
    <submittedName>
        <fullName evidence="5">Tetratricopeptide repeat-containing protein</fullName>
    </submittedName>
</protein>
<name>A0A1T4JZV8_9FUSO</name>
<dbReference type="PANTHER" id="PTHR12558:SF13">
    <property type="entry name" value="CELL DIVISION CYCLE PROTEIN 27 HOMOLOG"/>
    <property type="match status" value="1"/>
</dbReference>
<dbReference type="OrthoDB" id="90151at2"/>
<keyword evidence="2" id="KW-0802">TPR repeat</keyword>
<evidence type="ECO:0000259" key="4">
    <source>
        <dbReference type="Pfam" id="PF13525"/>
    </source>
</evidence>
<proteinExistence type="predicted"/>
<organism evidence="5 6">
    <name type="scientific">Cetobacterium ceti</name>
    <dbReference type="NCBI Taxonomy" id="180163"/>
    <lineage>
        <taxon>Bacteria</taxon>
        <taxon>Fusobacteriati</taxon>
        <taxon>Fusobacteriota</taxon>
        <taxon>Fusobacteriia</taxon>
        <taxon>Fusobacteriales</taxon>
        <taxon>Fusobacteriaceae</taxon>
        <taxon>Cetobacterium</taxon>
    </lineage>
</organism>
<dbReference type="InterPro" id="IPR011990">
    <property type="entry name" value="TPR-like_helical_dom_sf"/>
</dbReference>